<organism evidence="2 3">
    <name type="scientific">Polymorphospora lycopeni</name>
    <dbReference type="NCBI Taxonomy" id="3140240"/>
    <lineage>
        <taxon>Bacteria</taxon>
        <taxon>Bacillati</taxon>
        <taxon>Actinomycetota</taxon>
        <taxon>Actinomycetes</taxon>
        <taxon>Micromonosporales</taxon>
        <taxon>Micromonosporaceae</taxon>
        <taxon>Polymorphospora</taxon>
    </lineage>
</organism>
<evidence type="ECO:0000313" key="2">
    <source>
        <dbReference type="EMBL" id="MFB6393761.1"/>
    </source>
</evidence>
<sequence>MGRNLAQMTTGQLREEAQRAGIGNTDQMDKEDLIGALGGTTNARQGGGQTQKDPRPKGVRPQEYKNIPGNQT</sequence>
<dbReference type="EMBL" id="JBCGDC010000026">
    <property type="protein sequence ID" value="MFB6393761.1"/>
    <property type="molecule type" value="Genomic_DNA"/>
</dbReference>
<protein>
    <recommendedName>
        <fullName evidence="4">Rho termination factor N-terminal domain-containing protein</fullName>
    </recommendedName>
</protein>
<name>A0ABV5CPK8_9ACTN</name>
<dbReference type="RefSeq" id="WP_375734121.1">
    <property type="nucleotide sequence ID" value="NZ_JBCGDC010000026.1"/>
</dbReference>
<evidence type="ECO:0000256" key="1">
    <source>
        <dbReference type="SAM" id="MobiDB-lite"/>
    </source>
</evidence>
<dbReference type="Proteomes" id="UP001582793">
    <property type="component" value="Unassembled WGS sequence"/>
</dbReference>
<proteinExistence type="predicted"/>
<feature type="compositionally biased region" description="Basic and acidic residues" evidence="1">
    <location>
        <begin position="52"/>
        <end position="63"/>
    </location>
</feature>
<evidence type="ECO:0000313" key="3">
    <source>
        <dbReference type="Proteomes" id="UP001582793"/>
    </source>
</evidence>
<comment type="caution">
    <text evidence="2">The sequence shown here is derived from an EMBL/GenBank/DDBJ whole genome shotgun (WGS) entry which is preliminary data.</text>
</comment>
<keyword evidence="3" id="KW-1185">Reference proteome</keyword>
<accession>A0ABV5CPK8</accession>
<feature type="region of interest" description="Disordered" evidence="1">
    <location>
        <begin position="1"/>
        <end position="72"/>
    </location>
</feature>
<reference evidence="2 3" key="1">
    <citation type="submission" date="2024-04" db="EMBL/GenBank/DDBJ databases">
        <title>Polymorphospora sp. isolated from Baiyangdian Lake in Xiong'an New Area.</title>
        <authorList>
            <person name="Zhang X."/>
            <person name="Liu J."/>
        </authorList>
    </citation>
    <scope>NUCLEOTIDE SEQUENCE [LARGE SCALE GENOMIC DNA]</scope>
    <source>
        <strain evidence="2 3">2-325</strain>
    </source>
</reference>
<evidence type="ECO:0008006" key="4">
    <source>
        <dbReference type="Google" id="ProtNLM"/>
    </source>
</evidence>
<feature type="compositionally biased region" description="Polar residues" evidence="1">
    <location>
        <begin position="1"/>
        <end position="12"/>
    </location>
</feature>
<gene>
    <name evidence="2" type="ORF">AAFH96_11655</name>
</gene>